<proteinExistence type="predicted"/>
<dbReference type="AlphaFoldDB" id="A0A7W8CWX7"/>
<sequence>MKKLWAVIKKTVLTVGSVLLMIFVLSAITEHAEDQCGWDTMPETDAENLMHTVGSMGR</sequence>
<organism evidence="1 2">
    <name type="scientific">Catenisphaera adipataccumulans</name>
    <dbReference type="NCBI Taxonomy" id="700500"/>
    <lineage>
        <taxon>Bacteria</taxon>
        <taxon>Bacillati</taxon>
        <taxon>Bacillota</taxon>
        <taxon>Erysipelotrichia</taxon>
        <taxon>Erysipelotrichales</taxon>
        <taxon>Erysipelotrichaceae</taxon>
        <taxon>Catenisphaera</taxon>
    </lineage>
</organism>
<name>A0A7W8CWX7_9FIRM</name>
<accession>A0A7W8CWX7</accession>
<gene>
    <name evidence="1" type="ORF">HNQ47_001152</name>
</gene>
<evidence type="ECO:0000313" key="1">
    <source>
        <dbReference type="EMBL" id="MBB5183132.1"/>
    </source>
</evidence>
<comment type="caution">
    <text evidence="1">The sequence shown here is derived from an EMBL/GenBank/DDBJ whole genome shotgun (WGS) entry which is preliminary data.</text>
</comment>
<reference evidence="1 2" key="1">
    <citation type="submission" date="2020-08" db="EMBL/GenBank/DDBJ databases">
        <title>Genomic Encyclopedia of Type Strains, Phase IV (KMG-IV): sequencing the most valuable type-strain genomes for metagenomic binning, comparative biology and taxonomic classification.</title>
        <authorList>
            <person name="Goeker M."/>
        </authorList>
    </citation>
    <scope>NUCLEOTIDE SEQUENCE [LARGE SCALE GENOMIC DNA]</scope>
    <source>
        <strain evidence="1 2">DSM 25799</strain>
    </source>
</reference>
<dbReference type="EMBL" id="JACHHK010000003">
    <property type="protein sequence ID" value="MBB5183132.1"/>
    <property type="molecule type" value="Genomic_DNA"/>
</dbReference>
<dbReference type="RefSeq" id="WP_183328420.1">
    <property type="nucleotide sequence ID" value="NZ_JACHHK010000003.1"/>
</dbReference>
<protein>
    <submittedName>
        <fullName evidence="1">Uncharacterized protein</fullName>
    </submittedName>
</protein>
<keyword evidence="2" id="KW-1185">Reference proteome</keyword>
<dbReference type="Proteomes" id="UP000539953">
    <property type="component" value="Unassembled WGS sequence"/>
</dbReference>
<evidence type="ECO:0000313" key="2">
    <source>
        <dbReference type="Proteomes" id="UP000539953"/>
    </source>
</evidence>